<dbReference type="Proteomes" id="UP000021369">
    <property type="component" value="Unassembled WGS sequence"/>
</dbReference>
<dbReference type="GO" id="GO:0016787">
    <property type="term" value="F:hydrolase activity"/>
    <property type="evidence" value="ECO:0007669"/>
    <property type="project" value="UniProtKB-KW"/>
</dbReference>
<evidence type="ECO:0000313" key="3">
    <source>
        <dbReference type="Proteomes" id="UP000021369"/>
    </source>
</evidence>
<sequence length="161" mass="18995">MKLEYANRILINEYYQDQLHKLYELEKDRIFCRHDMEHFLNVARIAMILCGQKKIELSADIIYSAALLHDIGRVQEYTEGIDHDVASQVTAEEILDSIECPRKMREKIISLIAAHRKIEMDLDTPEAIFYKADKLSRNCFECEARAQCKWKKEKMNLEIEV</sequence>
<dbReference type="CDD" id="cd00077">
    <property type="entry name" value="HDc"/>
    <property type="match status" value="1"/>
</dbReference>
<keyword evidence="2" id="KW-0378">Hydrolase</keyword>
<dbReference type="AlphaFoldDB" id="A0A011VTM5"/>
<organism evidence="2 3">
    <name type="scientific">Ruminococcus albus SY3</name>
    <dbReference type="NCBI Taxonomy" id="1341156"/>
    <lineage>
        <taxon>Bacteria</taxon>
        <taxon>Bacillati</taxon>
        <taxon>Bacillota</taxon>
        <taxon>Clostridia</taxon>
        <taxon>Eubacteriales</taxon>
        <taxon>Oscillospiraceae</taxon>
        <taxon>Ruminococcus</taxon>
    </lineage>
</organism>
<accession>A0A011VTM5</accession>
<reference evidence="2 3" key="1">
    <citation type="submission" date="2013-06" db="EMBL/GenBank/DDBJ databases">
        <title>Rumen cellulosomics: divergent fiber-degrading strategies revealed by comparative genome-wide analysis of six Ruminococcal strains.</title>
        <authorList>
            <person name="Dassa B."/>
            <person name="Borovok I."/>
            <person name="Lamed R."/>
            <person name="Flint H."/>
            <person name="Yeoman C.J."/>
            <person name="White B."/>
            <person name="Bayer E.A."/>
        </authorList>
    </citation>
    <scope>NUCLEOTIDE SEQUENCE [LARGE SCALE GENOMIC DNA]</scope>
    <source>
        <strain evidence="2 3">SY3</strain>
    </source>
</reference>
<gene>
    <name evidence="2" type="ORF">RASY3_16765</name>
</gene>
<dbReference type="InterPro" id="IPR003607">
    <property type="entry name" value="HD/PDEase_dom"/>
</dbReference>
<comment type="caution">
    <text evidence="2">The sequence shown here is derived from an EMBL/GenBank/DDBJ whole genome shotgun (WGS) entry which is preliminary data.</text>
</comment>
<protein>
    <submittedName>
        <fullName evidence="2">Metal-dependent phosphohydrolase</fullName>
    </submittedName>
</protein>
<proteinExistence type="predicted"/>
<dbReference type="InterPro" id="IPR006674">
    <property type="entry name" value="HD_domain"/>
</dbReference>
<evidence type="ECO:0000313" key="2">
    <source>
        <dbReference type="EMBL" id="EXM37958.1"/>
    </source>
</evidence>
<name>A0A011VTM5_RUMAL</name>
<dbReference type="SUPFAM" id="SSF109604">
    <property type="entry name" value="HD-domain/PDEase-like"/>
    <property type="match status" value="1"/>
</dbReference>
<dbReference type="NCBIfam" id="TIGR00277">
    <property type="entry name" value="HDIG"/>
    <property type="match status" value="1"/>
</dbReference>
<dbReference type="EMBL" id="JEOB01000004">
    <property type="protein sequence ID" value="EXM37958.1"/>
    <property type="molecule type" value="Genomic_DNA"/>
</dbReference>
<dbReference type="Pfam" id="PF01966">
    <property type="entry name" value="HD"/>
    <property type="match status" value="1"/>
</dbReference>
<dbReference type="PATRIC" id="fig|1341156.4.peg.2953"/>
<keyword evidence="3" id="KW-1185">Reference proteome</keyword>
<evidence type="ECO:0000259" key="1">
    <source>
        <dbReference type="SMART" id="SM00471"/>
    </source>
</evidence>
<dbReference type="OrthoDB" id="1669667at2"/>
<dbReference type="Gene3D" id="1.10.3210.10">
    <property type="entry name" value="Hypothetical protein af1432"/>
    <property type="match status" value="1"/>
</dbReference>
<dbReference type="InterPro" id="IPR006675">
    <property type="entry name" value="HDIG_dom"/>
</dbReference>
<dbReference type="SMART" id="SM00471">
    <property type="entry name" value="HDc"/>
    <property type="match status" value="1"/>
</dbReference>
<feature type="domain" description="HD/PDEase" evidence="1">
    <location>
        <begin position="31"/>
        <end position="147"/>
    </location>
</feature>